<feature type="chain" id="PRO_5021336201" evidence="1">
    <location>
        <begin position="28"/>
        <end position="545"/>
    </location>
</feature>
<keyword evidence="2" id="KW-0808">Transferase</keyword>
<dbReference type="NCBIfam" id="NF038032">
    <property type="entry name" value="CehA_McbA_metalo"/>
    <property type="match status" value="1"/>
</dbReference>
<keyword evidence="3" id="KW-1185">Reference proteome</keyword>
<dbReference type="AlphaFoldDB" id="A0A4Y9RWQ2"/>
<dbReference type="Proteomes" id="UP000298438">
    <property type="component" value="Unassembled WGS sequence"/>
</dbReference>
<dbReference type="SUPFAM" id="SSF89550">
    <property type="entry name" value="PHP domain-like"/>
    <property type="match status" value="1"/>
</dbReference>
<accession>A0A4Y9RWQ2</accession>
<dbReference type="InterPro" id="IPR016195">
    <property type="entry name" value="Pol/histidinol_Pase-like"/>
</dbReference>
<name>A0A4Y9RWQ2_9BURK</name>
<dbReference type="OrthoDB" id="9801679at2"/>
<comment type="caution">
    <text evidence="2">The sequence shown here is derived from an EMBL/GenBank/DDBJ whole genome shotgun (WGS) entry which is preliminary data.</text>
</comment>
<sequence length="545" mass="58787">MSRRLPCLLLAVSTLLPAPLLPLPAAAGVADHREFEATLYAPYRGEAGERRTFTLRFGYPGLPAATQVSWTLELTRSGASIPGSVLRRWQGTTAMATQPVETKVEWDGTLPGGEPARGTYTVHLHAALPDGTSDDQSWDILTGAPPAAHPAPLAAAAAAARRKQAFDLPYTVYYGNLHSQTNHSDGGAEVTTCTGAQDPQTGLYGPGDAYTYARAHGLDFLMTSEHNHMYDGSDGTNAGADPGWSRMLYRSGLTAANDFNTTHSDFVALYGMEWGVIGNGGHLNILNAPELLGWERNADGALLADLYTARGDYAALYTLMRQRGWIGQFNHPAFTGQFQVNGVPLAYTPDGDDTIALCEVLNTSAYSRKVNEDETSRHGYEDACNRALEAGYHIAFSSSQDNHCANWGASYANRTAVLIPRGRRLTTDNLLEAIRARRVFATMDKTAQLVLTANGHLMGERFASSGPLRLEVRHASSSDKRVATVAIMEGVPARNGKVAQLSAEMSATIAPAVGEHFYYAKVTQDDGSMLWTAPVWVTQKPAQNP</sequence>
<dbReference type="GO" id="GO:0016740">
    <property type="term" value="F:transferase activity"/>
    <property type="evidence" value="ECO:0007669"/>
    <property type="project" value="UniProtKB-KW"/>
</dbReference>
<protein>
    <submittedName>
        <fullName evidence="2">Phosphotransferase</fullName>
    </submittedName>
</protein>
<dbReference type="Gene3D" id="3.20.20.140">
    <property type="entry name" value="Metal-dependent hydrolases"/>
    <property type="match status" value="1"/>
</dbReference>
<gene>
    <name evidence="2" type="ORF">E4L96_19550</name>
</gene>
<feature type="signal peptide" evidence="1">
    <location>
        <begin position="1"/>
        <end position="27"/>
    </location>
</feature>
<reference evidence="2 3" key="1">
    <citation type="submission" date="2019-03" db="EMBL/GenBank/DDBJ databases">
        <title>Draft Genome Sequence of Massilia arenosa sp. nov., a Novel Massilia Species Isolated from a Sandy-loam Maize Soil.</title>
        <authorList>
            <person name="Raths R."/>
            <person name="Peta V."/>
            <person name="Bucking H."/>
        </authorList>
    </citation>
    <scope>NUCLEOTIDE SEQUENCE [LARGE SCALE GENOMIC DNA]</scope>
    <source>
        <strain evidence="2 3">MC02</strain>
    </source>
</reference>
<keyword evidence="1" id="KW-0732">Signal</keyword>
<dbReference type="EMBL" id="SPVF01000248">
    <property type="protein sequence ID" value="TFW13707.1"/>
    <property type="molecule type" value="Genomic_DNA"/>
</dbReference>
<organism evidence="2 3">
    <name type="scientific">Zemynaea arenosa</name>
    <dbReference type="NCBI Taxonomy" id="2561931"/>
    <lineage>
        <taxon>Bacteria</taxon>
        <taxon>Pseudomonadati</taxon>
        <taxon>Pseudomonadota</taxon>
        <taxon>Betaproteobacteria</taxon>
        <taxon>Burkholderiales</taxon>
        <taxon>Oxalobacteraceae</taxon>
        <taxon>Telluria group</taxon>
        <taxon>Zemynaea</taxon>
    </lineage>
</organism>
<dbReference type="RefSeq" id="WP_135208895.1">
    <property type="nucleotide sequence ID" value="NZ_SPVF01000248.1"/>
</dbReference>
<evidence type="ECO:0000313" key="2">
    <source>
        <dbReference type="EMBL" id="TFW13707.1"/>
    </source>
</evidence>
<proteinExistence type="predicted"/>
<evidence type="ECO:0000256" key="1">
    <source>
        <dbReference type="SAM" id="SignalP"/>
    </source>
</evidence>
<evidence type="ECO:0000313" key="3">
    <source>
        <dbReference type="Proteomes" id="UP000298438"/>
    </source>
</evidence>